<sequence>MELIKLKYTNITQLFPGLIEEIYAKYHTSGVNFKGVSKNGYPIAFNVSSFSIGKAAFDNQDLHLYVDYVIKNGFIEREVNTDKYSDGINKISTQNRKNLQLIKNSVLEDGYEYGSDEYFSECENRLSNSI</sequence>
<reference evidence="1 2" key="1">
    <citation type="submission" date="2022-12" db="EMBL/GenBank/DDBJ databases">
        <title>Chitinophagaceae gen. sp. nov., a new member of the family Chitinophagaceae, isolated from soil in a chemical factory.</title>
        <authorList>
            <person name="Ke Z."/>
        </authorList>
    </citation>
    <scope>NUCLEOTIDE SEQUENCE [LARGE SCALE GENOMIC DNA]</scope>
    <source>
        <strain evidence="1 2">LY-5</strain>
    </source>
</reference>
<protein>
    <recommendedName>
        <fullName evidence="3">DUF4304 domain-containing protein</fullName>
    </recommendedName>
</protein>
<name>A0ABT4UKH2_9BACT</name>
<keyword evidence="2" id="KW-1185">Reference proteome</keyword>
<proteinExistence type="predicted"/>
<organism evidence="1 2">
    <name type="scientific">Polluticaenibacter yanchengensis</name>
    <dbReference type="NCBI Taxonomy" id="3014562"/>
    <lineage>
        <taxon>Bacteria</taxon>
        <taxon>Pseudomonadati</taxon>
        <taxon>Bacteroidota</taxon>
        <taxon>Chitinophagia</taxon>
        <taxon>Chitinophagales</taxon>
        <taxon>Chitinophagaceae</taxon>
        <taxon>Polluticaenibacter</taxon>
    </lineage>
</organism>
<evidence type="ECO:0008006" key="3">
    <source>
        <dbReference type="Google" id="ProtNLM"/>
    </source>
</evidence>
<accession>A0ABT4UKH2</accession>
<evidence type="ECO:0000313" key="1">
    <source>
        <dbReference type="EMBL" id="MDA3614668.1"/>
    </source>
</evidence>
<dbReference type="Proteomes" id="UP001210231">
    <property type="component" value="Unassembled WGS sequence"/>
</dbReference>
<dbReference type="EMBL" id="JAQGEF010000007">
    <property type="protein sequence ID" value="MDA3614668.1"/>
    <property type="molecule type" value="Genomic_DNA"/>
</dbReference>
<evidence type="ECO:0000313" key="2">
    <source>
        <dbReference type="Proteomes" id="UP001210231"/>
    </source>
</evidence>
<dbReference type="RefSeq" id="WP_407030994.1">
    <property type="nucleotide sequence ID" value="NZ_JAQGEF010000007.1"/>
</dbReference>
<gene>
    <name evidence="1" type="ORF">O3P16_07600</name>
</gene>
<comment type="caution">
    <text evidence="1">The sequence shown here is derived from an EMBL/GenBank/DDBJ whole genome shotgun (WGS) entry which is preliminary data.</text>
</comment>